<name>A0A2U2I6H3_9BURK</name>
<keyword evidence="3" id="KW-1185">Reference proteome</keyword>
<sequence>MSRGIVWEGARRLRWAPLALTLLLHLLLVGGWLAAAGSKPAGGVRPAADRVVMLLFPARAAAPPKRRVASVARSPPSPRPARQSPVRPVPVPVPVPGQAAAQTPVAPAAAEVEAAVEVDELQIKPAPGPTLVIERALRDVGKIDRALRAGAPGVPAQRPDTPVARFERIMASAHIDRSKSMSMDTYRSPDGVSYTRITRAGGAVCYMGGGARPKQVNCPPPDSGWVKK</sequence>
<dbReference type="Proteomes" id="UP000241421">
    <property type="component" value="Unassembled WGS sequence"/>
</dbReference>
<organism evidence="2 3">
    <name type="scientific">Massilia glaciei</name>
    <dbReference type="NCBI Taxonomy" id="1524097"/>
    <lineage>
        <taxon>Bacteria</taxon>
        <taxon>Pseudomonadati</taxon>
        <taxon>Pseudomonadota</taxon>
        <taxon>Betaproteobacteria</taxon>
        <taxon>Burkholderiales</taxon>
        <taxon>Oxalobacteraceae</taxon>
        <taxon>Telluria group</taxon>
        <taxon>Massilia</taxon>
    </lineage>
</organism>
<evidence type="ECO:0000313" key="2">
    <source>
        <dbReference type="EMBL" id="PWF55340.1"/>
    </source>
</evidence>
<feature type="compositionally biased region" description="Low complexity" evidence="1">
    <location>
        <begin position="66"/>
        <end position="86"/>
    </location>
</feature>
<feature type="region of interest" description="Disordered" evidence="1">
    <location>
        <begin position="66"/>
        <end position="93"/>
    </location>
</feature>
<proteinExistence type="predicted"/>
<dbReference type="EMBL" id="PXWF02000032">
    <property type="protein sequence ID" value="PWF55340.1"/>
    <property type="molecule type" value="Genomic_DNA"/>
</dbReference>
<accession>A0A2U2I6H3</accession>
<evidence type="ECO:0000313" key="3">
    <source>
        <dbReference type="Proteomes" id="UP000241421"/>
    </source>
</evidence>
<evidence type="ECO:0000256" key="1">
    <source>
        <dbReference type="SAM" id="MobiDB-lite"/>
    </source>
</evidence>
<gene>
    <name evidence="2" type="ORF">C7C56_002285</name>
</gene>
<protein>
    <submittedName>
        <fullName evidence="2">Uncharacterized protein</fullName>
    </submittedName>
</protein>
<reference evidence="2 3" key="1">
    <citation type="submission" date="2018-04" db="EMBL/GenBank/DDBJ databases">
        <title>Massilia violaceinigra sp. nov., a novel purple-pigmented bacterium isolated from Tianshan glacier, Xinjiang, China.</title>
        <authorList>
            <person name="Wang H."/>
        </authorList>
    </citation>
    <scope>NUCLEOTIDE SEQUENCE [LARGE SCALE GENOMIC DNA]</scope>
    <source>
        <strain evidence="2 3">B448-2</strain>
    </source>
</reference>
<dbReference type="AlphaFoldDB" id="A0A2U2I6H3"/>
<comment type="caution">
    <text evidence="2">The sequence shown here is derived from an EMBL/GenBank/DDBJ whole genome shotgun (WGS) entry which is preliminary data.</text>
</comment>